<dbReference type="EMBL" id="WHJG01000004">
    <property type="protein sequence ID" value="NHZ78821.1"/>
    <property type="molecule type" value="Genomic_DNA"/>
</dbReference>
<evidence type="ECO:0000313" key="2">
    <source>
        <dbReference type="Proteomes" id="UP000621455"/>
    </source>
</evidence>
<evidence type="ECO:0008006" key="3">
    <source>
        <dbReference type="Google" id="ProtNLM"/>
    </source>
</evidence>
<evidence type="ECO:0000313" key="1">
    <source>
        <dbReference type="EMBL" id="NHZ78821.1"/>
    </source>
</evidence>
<dbReference type="Proteomes" id="UP000621455">
    <property type="component" value="Unassembled WGS sequence"/>
</dbReference>
<comment type="caution">
    <text evidence="1">The sequence shown here is derived from an EMBL/GenBank/DDBJ whole genome shotgun (WGS) entry which is preliminary data.</text>
</comment>
<sequence>MTKTNAKQKFSLNVAPTFKAPVTITIPGGGEADIMFTFKHRTRDEFKAFTESLKASADADDGTKGDGPKDTDVLLDIASGWDLDDPFDAVSLDKLVQRYMGAAQAVIGAYFGELTGARAKN</sequence>
<proteinExistence type="predicted"/>
<dbReference type="Pfam" id="PF08748">
    <property type="entry name" value="Phage_TAC_4"/>
    <property type="match status" value="1"/>
</dbReference>
<gene>
    <name evidence="1" type="ORF">F2P44_05940</name>
</gene>
<keyword evidence="2" id="KW-1185">Reference proteome</keyword>
<dbReference type="InterPro" id="IPR014859">
    <property type="entry name" value="Phage_TAC_4"/>
</dbReference>
<name>A0ABX0N6D8_9BURK</name>
<accession>A0ABX0N6D8</accession>
<dbReference type="RefSeq" id="WP_167085799.1">
    <property type="nucleotide sequence ID" value="NZ_WHJG01000004.1"/>
</dbReference>
<reference evidence="1 2" key="1">
    <citation type="submission" date="2019-10" db="EMBL/GenBank/DDBJ databases">
        <title>Taxonomy of Antarctic Massilia spp.: description of Massilia rubra sp. nov., Massilia aquatica sp. nov., Massilia mucilaginosa sp. nov., Massilia frigida sp. nov. isolated from streams, lakes and regoliths.</title>
        <authorList>
            <person name="Holochova P."/>
            <person name="Sedlacek I."/>
            <person name="Kralova S."/>
            <person name="Maslanova I."/>
            <person name="Busse H.-J."/>
            <person name="Stankova E."/>
            <person name="Vrbovska V."/>
            <person name="Kovarovic V."/>
            <person name="Bartak M."/>
            <person name="Svec P."/>
            <person name="Pantucek R."/>
        </authorList>
    </citation>
    <scope>NUCLEOTIDE SEQUENCE [LARGE SCALE GENOMIC DNA]</scope>
    <source>
        <strain evidence="1 2">CCM 8695</strain>
    </source>
</reference>
<organism evidence="1 2">
    <name type="scientific">Massilia frigida</name>
    <dbReference type="NCBI Taxonomy" id="2609281"/>
    <lineage>
        <taxon>Bacteria</taxon>
        <taxon>Pseudomonadati</taxon>
        <taxon>Pseudomonadota</taxon>
        <taxon>Betaproteobacteria</taxon>
        <taxon>Burkholderiales</taxon>
        <taxon>Oxalobacteraceae</taxon>
        <taxon>Telluria group</taxon>
        <taxon>Massilia</taxon>
    </lineage>
</organism>
<protein>
    <recommendedName>
        <fullName evidence="3">Phage tail assembly protein</fullName>
    </recommendedName>
</protein>